<dbReference type="Pfam" id="PF04932">
    <property type="entry name" value="Wzy_C"/>
    <property type="match status" value="1"/>
</dbReference>
<dbReference type="NCBIfam" id="NF012031">
    <property type="entry name" value="PRK15487.1"/>
    <property type="match status" value="1"/>
</dbReference>
<organism evidence="7">
    <name type="scientific">Citrobacter rodentium</name>
    <dbReference type="NCBI Taxonomy" id="67825"/>
    <lineage>
        <taxon>Bacteria</taxon>
        <taxon>Pseudomonadati</taxon>
        <taxon>Pseudomonadota</taxon>
        <taxon>Gammaproteobacteria</taxon>
        <taxon>Enterobacterales</taxon>
        <taxon>Enterobacteriaceae</taxon>
        <taxon>Citrobacter</taxon>
    </lineage>
</organism>
<dbReference type="OMA" id="FTNYDHR"/>
<proteinExistence type="predicted"/>
<dbReference type="GO" id="GO:0016874">
    <property type="term" value="F:ligase activity"/>
    <property type="evidence" value="ECO:0007669"/>
    <property type="project" value="UniProtKB-KW"/>
</dbReference>
<dbReference type="PANTHER" id="PTHR37422:SF17">
    <property type="entry name" value="O-ANTIGEN LIGASE"/>
    <property type="match status" value="1"/>
</dbReference>
<evidence type="ECO:0000256" key="3">
    <source>
        <dbReference type="ARBA" id="ARBA00022989"/>
    </source>
</evidence>
<feature type="transmembrane region" description="Helical" evidence="5">
    <location>
        <begin position="41"/>
        <end position="57"/>
    </location>
</feature>
<name>A0A482PK72_CITRO</name>
<keyword evidence="7" id="KW-0436">Ligase</keyword>
<comment type="subcellular location">
    <subcellularLocation>
        <location evidence="1">Membrane</location>
        <topology evidence="1">Multi-pass membrane protein</topology>
    </subcellularLocation>
</comment>
<evidence type="ECO:0000256" key="5">
    <source>
        <dbReference type="SAM" id="Phobius"/>
    </source>
</evidence>
<dbReference type="GO" id="GO:0016020">
    <property type="term" value="C:membrane"/>
    <property type="evidence" value="ECO:0007669"/>
    <property type="project" value="UniProtKB-SubCell"/>
</dbReference>
<reference evidence="7" key="1">
    <citation type="submission" date="2019-03" db="EMBL/GenBank/DDBJ databases">
        <title>Complete genome sequence of enteropathogenic Citrobacter rodentium strain DBS100.</title>
        <authorList>
            <person name="Popov G."/>
            <person name="Fiebig A."/>
            <person name="Shideler S."/>
            <person name="Coombes B."/>
            <person name="Savchenko A."/>
        </authorList>
    </citation>
    <scope>NUCLEOTIDE SEQUENCE</scope>
    <source>
        <strain evidence="7">DBS100</strain>
    </source>
</reference>
<protein>
    <submittedName>
        <fullName evidence="7">O-antigen ligase RfaL</fullName>
    </submittedName>
</protein>
<feature type="domain" description="O-antigen ligase-related" evidence="6">
    <location>
        <begin position="196"/>
        <end position="340"/>
    </location>
</feature>
<feature type="transmembrane region" description="Helical" evidence="5">
    <location>
        <begin position="190"/>
        <end position="223"/>
    </location>
</feature>
<dbReference type="AlphaFoldDB" id="A0A482PK72"/>
<evidence type="ECO:0000256" key="4">
    <source>
        <dbReference type="ARBA" id="ARBA00023136"/>
    </source>
</evidence>
<dbReference type="PANTHER" id="PTHR37422">
    <property type="entry name" value="TEICHURONIC ACID BIOSYNTHESIS PROTEIN TUAE"/>
    <property type="match status" value="1"/>
</dbReference>
<feature type="transmembrane region" description="Helical" evidence="5">
    <location>
        <begin position="166"/>
        <end position="183"/>
    </location>
</feature>
<keyword evidence="2 5" id="KW-0812">Transmembrane</keyword>
<gene>
    <name evidence="7" type="primary">rfaL</name>
    <name evidence="7" type="ORF">E2R62_17710</name>
</gene>
<feature type="transmembrane region" description="Helical" evidence="5">
    <location>
        <begin position="364"/>
        <end position="380"/>
    </location>
</feature>
<dbReference type="InterPro" id="IPR007016">
    <property type="entry name" value="O-antigen_ligase-rel_domated"/>
</dbReference>
<sequence>MLTTSLNVNNRENWKPYWNRALVFLFIATFFLDGITRYKHLISALMIVTVIYQFSRAPKKYISRFNNHLFYSILALSLILIYAILISPDMRISFKEFNNTVLKGFLLYTLLIPVLLKDEDSQTVGKLILFSFLTSLGLRSLVELFLYAQDYNKGIMPFTTFEHRSISDSMVFLFPALLNLWLFKKKSYKAIFFVFSAVFLFLILGTLSRGAWLAIFIVAILWAICNRQWKLLTLGAILFAATSFFVVTQKTDNADHERLLFKLQQTDSSYRYTNGTQGTAWILITENPFKGYGYGDDIYHEVYNKRVQDYPSWTFKQSIGPHNLILCIWFAAGISGLLGLLYVYGAIIKETASGSLKNKEISPYNGQLLLLLTFIGFYILRGNFEQVDADLLGIITGFLLALRNK</sequence>
<evidence type="ECO:0000259" key="6">
    <source>
        <dbReference type="Pfam" id="PF04932"/>
    </source>
</evidence>
<dbReference type="RefSeq" id="WP_012908137.1">
    <property type="nucleotide sequence ID" value="NZ_CAJTBI010000026.1"/>
</dbReference>
<dbReference type="EMBL" id="CP038008">
    <property type="protein sequence ID" value="QBY30483.1"/>
    <property type="molecule type" value="Genomic_DNA"/>
</dbReference>
<feature type="transmembrane region" description="Helical" evidence="5">
    <location>
        <begin position="17"/>
        <end position="35"/>
    </location>
</feature>
<evidence type="ECO:0000313" key="7">
    <source>
        <dbReference type="EMBL" id="QBY30483.1"/>
    </source>
</evidence>
<feature type="transmembrane region" description="Helical" evidence="5">
    <location>
        <begin position="324"/>
        <end position="344"/>
    </location>
</feature>
<keyword evidence="4 5" id="KW-0472">Membrane</keyword>
<feature type="transmembrane region" description="Helical" evidence="5">
    <location>
        <begin position="229"/>
        <end position="248"/>
    </location>
</feature>
<keyword evidence="3 5" id="KW-1133">Transmembrane helix</keyword>
<feature type="transmembrane region" description="Helical" evidence="5">
    <location>
        <begin position="100"/>
        <end position="116"/>
    </location>
</feature>
<dbReference type="InterPro" id="IPR051533">
    <property type="entry name" value="WaaL-like"/>
</dbReference>
<evidence type="ECO:0000256" key="1">
    <source>
        <dbReference type="ARBA" id="ARBA00004141"/>
    </source>
</evidence>
<feature type="transmembrane region" description="Helical" evidence="5">
    <location>
        <begin position="128"/>
        <end position="146"/>
    </location>
</feature>
<feature type="transmembrane region" description="Helical" evidence="5">
    <location>
        <begin position="69"/>
        <end position="88"/>
    </location>
</feature>
<evidence type="ECO:0000256" key="2">
    <source>
        <dbReference type="ARBA" id="ARBA00022692"/>
    </source>
</evidence>
<accession>A0A482PK72</accession>